<feature type="region of interest" description="Disordered" evidence="1">
    <location>
        <begin position="229"/>
        <end position="272"/>
    </location>
</feature>
<feature type="compositionally biased region" description="Acidic residues" evidence="1">
    <location>
        <begin position="1135"/>
        <end position="1146"/>
    </location>
</feature>
<evidence type="ECO:0000313" key="3">
    <source>
        <dbReference type="EMBL" id="PWY97262.1"/>
    </source>
</evidence>
<feature type="compositionally biased region" description="Low complexity" evidence="1">
    <location>
        <begin position="348"/>
        <end position="367"/>
    </location>
</feature>
<dbReference type="EMBL" id="KZ819213">
    <property type="protein sequence ID" value="PWY97262.1"/>
    <property type="molecule type" value="Genomic_DNA"/>
</dbReference>
<feature type="compositionally biased region" description="Low complexity" evidence="1">
    <location>
        <begin position="390"/>
        <end position="402"/>
    </location>
</feature>
<feature type="region of interest" description="Disordered" evidence="1">
    <location>
        <begin position="309"/>
        <end position="335"/>
    </location>
</feature>
<evidence type="ECO:0000256" key="1">
    <source>
        <dbReference type="SAM" id="MobiDB-lite"/>
    </source>
</evidence>
<feature type="region of interest" description="Disordered" evidence="1">
    <location>
        <begin position="117"/>
        <end position="163"/>
    </location>
</feature>
<keyword evidence="2" id="KW-0472">Membrane</keyword>
<feature type="compositionally biased region" description="Polar residues" evidence="1">
    <location>
        <begin position="1366"/>
        <end position="1378"/>
    </location>
</feature>
<organism evidence="3 4">
    <name type="scientific">Testicularia cyperi</name>
    <dbReference type="NCBI Taxonomy" id="1882483"/>
    <lineage>
        <taxon>Eukaryota</taxon>
        <taxon>Fungi</taxon>
        <taxon>Dikarya</taxon>
        <taxon>Basidiomycota</taxon>
        <taxon>Ustilaginomycotina</taxon>
        <taxon>Ustilaginomycetes</taxon>
        <taxon>Ustilaginales</taxon>
        <taxon>Anthracoideaceae</taxon>
        <taxon>Testicularia</taxon>
    </lineage>
</organism>
<feature type="transmembrane region" description="Helical" evidence="2">
    <location>
        <begin position="49"/>
        <end position="66"/>
    </location>
</feature>
<feature type="compositionally biased region" description="Polar residues" evidence="1">
    <location>
        <begin position="229"/>
        <end position="244"/>
    </location>
</feature>
<feature type="compositionally biased region" description="Low complexity" evidence="1">
    <location>
        <begin position="1401"/>
        <end position="1411"/>
    </location>
</feature>
<feature type="compositionally biased region" description="Polar residues" evidence="1">
    <location>
        <begin position="403"/>
        <end position="426"/>
    </location>
</feature>
<accession>A0A317XHD1</accession>
<feature type="region of interest" description="Disordered" evidence="1">
    <location>
        <begin position="1135"/>
        <end position="1217"/>
    </location>
</feature>
<feature type="transmembrane region" description="Helical" evidence="2">
    <location>
        <begin position="17"/>
        <end position="37"/>
    </location>
</feature>
<dbReference type="InParanoid" id="A0A317XHD1"/>
<feature type="compositionally biased region" description="Basic and acidic residues" evidence="1">
    <location>
        <begin position="1293"/>
        <end position="1303"/>
    </location>
</feature>
<gene>
    <name evidence="3" type="ORF">BCV70DRAFT_69556</name>
</gene>
<dbReference type="OrthoDB" id="2553852at2759"/>
<feature type="compositionally biased region" description="Basic and acidic residues" evidence="1">
    <location>
        <begin position="311"/>
        <end position="322"/>
    </location>
</feature>
<feature type="region of interest" description="Disordered" evidence="1">
    <location>
        <begin position="978"/>
        <end position="1011"/>
    </location>
</feature>
<keyword evidence="4" id="KW-1185">Reference proteome</keyword>
<feature type="region of interest" description="Disordered" evidence="1">
    <location>
        <begin position="348"/>
        <end position="433"/>
    </location>
</feature>
<dbReference type="STRING" id="1882483.A0A317XHD1"/>
<feature type="region of interest" description="Disordered" evidence="1">
    <location>
        <begin position="760"/>
        <end position="807"/>
    </location>
</feature>
<feature type="compositionally biased region" description="Low complexity" evidence="1">
    <location>
        <begin position="1188"/>
        <end position="1211"/>
    </location>
</feature>
<proteinExistence type="predicted"/>
<protein>
    <submittedName>
        <fullName evidence="3">Uncharacterized protein</fullName>
    </submittedName>
</protein>
<feature type="compositionally biased region" description="Polar residues" evidence="1">
    <location>
        <begin position="792"/>
        <end position="807"/>
    </location>
</feature>
<sequence>MSSSAGGVSHLSTLSTALLAAACTALVASVIFVTVALRRYLKARKRRQSIRASMVITATAAQIYAARVARKSLATEDVSEPYLNHAPDVAHNAIHNLKAMSLAQKTLVSMRQQGFLPKAASPSPKLPDAALLSPRMPPSIASPNPQAPPRSPRSPGLTELTMSPGPSILLLPIKYGKSPSLSPNMAIADIHKKPAAQQKQQQQEQKKKKQTRSNIPSMLLRSLGVLPDLSNNSAATQTTDQSETPDGDAIPMASLGSQGSASPMQNAKDAADEDSLTPILDLGIDFGDDGDFQKSLRFQDTFDAALANDSGMKDSDASHKQQQDITTTKPKKPEVPSGMAALWKALSPVSASSSPPPSTTLLPYASSHTSSTRSYLPTPPPSAGLPPAPSSSSMSKQPSNISLQSKLSHSTLRSGTGSAASRSVSPASGPGRVDQVAIDMPAFAAANAEAASSSGFRPLSLGLNLSGSASQGTLMNMLGSLRKVSLSSRDDSLDLESANGSTTLGSSTSRSLSSEAISLSSSQTSFDSESTTSFGKANLIPAASVPPLPPMPVSLLRTPEEASKIVTETNFPSANEDQAEGASAPIAIASVSSRKRASTLGALDRPKIQLPDLMHPRAAPLPPKSAQQVPSVDAMQVQRASIMNLKSQSTDSLPLKAGSGAALNFTSPYHRALFPDPPLNENVLPFCLPPNSPILAQFGTSPSASPKPSFTDTVRARLSLSRKSFTSSPGFNSRDNTPRLSAIDLFPKPNSDLLKTLDHFSTTDSKPQDASSPIIAQNDSSRPLQHHKVKQLASSSLRPATSPVIGQQKSPTIMFNGEMVEPTRPLRLNKPGSAGGRLGGSPQLLRAEASPSPIMQLDRWASESSNSHGSDLPVASAAEGHSAGLVSPLVADSEGMLSPLGERIDFTKFDAATARSDSWMDSPEEACSPLDRVESRLSIQQGAGNGLMTTTNGSMLDKPVSNITTKVGVAPLPSPLQESFTAVSSPSTPMEEMATPRPGSNQYASGRESHLTDEELEYLSHRDSVLSVAASTISMASNSTCMTDSVGDDLELAADRRARLLASVQQNLAKAQAKDAKRESRAADRVRKSYMSRISHASHSSQSSGMSKSSSLRNIPEELSDGSQTMGLGLFEEADEEEMAQQEEQDQLQRQQQMPRPADPLTPPLTPVDASIHAKNGSRPSQHGQTPSTSSASSLGSSYSAGHYRQQQQQRMGQSKAGLAPLDVAAANRLSPSRTSGVTSPASSLKLRPLSLAASSTVGGSPMKRFEQPAFSPALSANIPSPSPAHVAAPNERMGRYNEEGRSSRSTTYRQGGVLPTISSKGALDTGRAHHVEPSLTHSDSTTSMGSMMSSLGSFSSRMSHFPSPIRSSFSNNSTTKITGMRPLTASSREESYTGLAASQSLYSTASSGSMSSGGGRLGYKSTELSTRPSADEPIETIS</sequence>
<keyword evidence="2" id="KW-0812">Transmembrane</keyword>
<name>A0A317XHD1_9BASI</name>
<keyword evidence="2" id="KW-1133">Transmembrane helix</keyword>
<feature type="compositionally biased region" description="Polar residues" evidence="1">
    <location>
        <begin position="255"/>
        <end position="265"/>
    </location>
</feature>
<feature type="compositionally biased region" description="Low complexity" evidence="1">
    <location>
        <begin position="1339"/>
        <end position="1360"/>
    </location>
</feature>
<evidence type="ECO:0000313" key="4">
    <source>
        <dbReference type="Proteomes" id="UP000246740"/>
    </source>
</evidence>
<feature type="compositionally biased region" description="Polar residues" evidence="1">
    <location>
        <begin position="978"/>
        <end position="988"/>
    </location>
</feature>
<feature type="region of interest" description="Disordered" evidence="1">
    <location>
        <begin position="1274"/>
        <end position="1439"/>
    </location>
</feature>
<feature type="compositionally biased region" description="Polar residues" evidence="1">
    <location>
        <begin position="760"/>
        <end position="783"/>
    </location>
</feature>
<evidence type="ECO:0000256" key="2">
    <source>
        <dbReference type="SAM" id="Phobius"/>
    </source>
</evidence>
<feature type="compositionally biased region" description="Polar residues" evidence="1">
    <location>
        <begin position="1178"/>
        <end position="1187"/>
    </location>
</feature>
<dbReference type="Proteomes" id="UP000246740">
    <property type="component" value="Unassembled WGS sequence"/>
</dbReference>
<feature type="compositionally biased region" description="Pro residues" evidence="1">
    <location>
        <begin position="377"/>
        <end position="389"/>
    </location>
</feature>
<feature type="compositionally biased region" description="Low complexity" evidence="1">
    <location>
        <begin position="1092"/>
        <end position="1111"/>
    </location>
</feature>
<feature type="region of interest" description="Disordered" evidence="1">
    <location>
        <begin position="192"/>
        <end position="217"/>
    </location>
</feature>
<feature type="compositionally biased region" description="Pro residues" evidence="1">
    <location>
        <begin position="1157"/>
        <end position="1166"/>
    </location>
</feature>
<reference evidence="3 4" key="1">
    <citation type="journal article" date="2018" name="Mol. Biol. Evol.">
        <title>Broad Genomic Sampling Reveals a Smut Pathogenic Ancestry of the Fungal Clade Ustilaginomycotina.</title>
        <authorList>
            <person name="Kijpornyongpan T."/>
            <person name="Mondo S.J."/>
            <person name="Barry K."/>
            <person name="Sandor L."/>
            <person name="Lee J."/>
            <person name="Lipzen A."/>
            <person name="Pangilinan J."/>
            <person name="LaButti K."/>
            <person name="Hainaut M."/>
            <person name="Henrissat B."/>
            <person name="Grigoriev I.V."/>
            <person name="Spatafora J.W."/>
            <person name="Aime M.C."/>
        </authorList>
    </citation>
    <scope>NUCLEOTIDE SEQUENCE [LARGE SCALE GENOMIC DNA]</scope>
    <source>
        <strain evidence="3 4">MCA 3645</strain>
    </source>
</reference>
<feature type="region of interest" description="Disordered" evidence="1">
    <location>
        <begin position="1092"/>
        <end position="1123"/>
    </location>
</feature>